<dbReference type="Proteomes" id="UP000185622">
    <property type="component" value="Chromosome"/>
</dbReference>
<evidence type="ECO:0000256" key="1">
    <source>
        <dbReference type="SAM" id="MobiDB-lite"/>
    </source>
</evidence>
<dbReference type="SUPFAM" id="SSF51120">
    <property type="entry name" value="beta-Roll"/>
    <property type="match status" value="1"/>
</dbReference>
<reference evidence="2 3" key="1">
    <citation type="submission" date="2017-01" db="EMBL/GenBank/DDBJ databases">
        <title>The complete genome sequence of a sulfur-oxidizing marine bacterium Thioclava sp. 25B10_4T.</title>
        <authorList>
            <person name="Liu Y."/>
            <person name="Lai Q."/>
            <person name="Shao Z."/>
        </authorList>
    </citation>
    <scope>NUCLEOTIDE SEQUENCE [LARGE SCALE GENOMIC DNA]</scope>
    <source>
        <strain evidence="2 3">25B10_4</strain>
    </source>
</reference>
<organism evidence="2 3">
    <name type="scientific">Thioclava nitratireducens</name>
    <dbReference type="NCBI Taxonomy" id="1915078"/>
    <lineage>
        <taxon>Bacteria</taxon>
        <taxon>Pseudomonadati</taxon>
        <taxon>Pseudomonadota</taxon>
        <taxon>Alphaproteobacteria</taxon>
        <taxon>Rhodobacterales</taxon>
        <taxon>Paracoccaceae</taxon>
        <taxon>Thioclava</taxon>
    </lineage>
</organism>
<evidence type="ECO:0000313" key="3">
    <source>
        <dbReference type="Proteomes" id="UP000185622"/>
    </source>
</evidence>
<evidence type="ECO:0008006" key="4">
    <source>
        <dbReference type="Google" id="ProtNLM"/>
    </source>
</evidence>
<protein>
    <recommendedName>
        <fullName evidence="4">Calcium-binding protein</fullName>
    </recommendedName>
</protein>
<dbReference type="Pfam" id="PF00353">
    <property type="entry name" value="HemolysinCabind"/>
    <property type="match status" value="2"/>
</dbReference>
<dbReference type="InterPro" id="IPR001343">
    <property type="entry name" value="Hemolysn_Ca-bd"/>
</dbReference>
<proteinExistence type="predicted"/>
<name>A0ABN4XIS1_9RHOB</name>
<dbReference type="InterPro" id="IPR011049">
    <property type="entry name" value="Serralysin-like_metalloprot_C"/>
</dbReference>
<keyword evidence="3" id="KW-1185">Reference proteome</keyword>
<dbReference type="RefSeq" id="WP_075773980.1">
    <property type="nucleotide sequence ID" value="NZ_CP019437.1"/>
</dbReference>
<accession>A0ABN4XIS1</accession>
<evidence type="ECO:0000313" key="2">
    <source>
        <dbReference type="EMBL" id="AQS49318.1"/>
    </source>
</evidence>
<dbReference type="EMBL" id="CP019437">
    <property type="protein sequence ID" value="AQS49318.1"/>
    <property type="molecule type" value="Genomic_DNA"/>
</dbReference>
<sequence>MRSHILITFHRRFRECQGDDTLRGNLGADYLFDAEGANALYRGYGDDELYASDLDGAPDLLDGGANNDYLNGDDGDTMTGAPGRIGSGSTGTRAMRR</sequence>
<gene>
    <name evidence="2" type="ORF">BMG03_17100</name>
</gene>
<feature type="region of interest" description="Disordered" evidence="1">
    <location>
        <begin position="65"/>
        <end position="97"/>
    </location>
</feature>